<keyword evidence="5 13" id="KW-0732">Signal</keyword>
<dbReference type="EMBL" id="CH408160">
    <property type="protein sequence ID" value="EDK40858.2"/>
    <property type="molecule type" value="Genomic_DNA"/>
</dbReference>
<name>A5DNV5_PICGU</name>
<keyword evidence="9 11" id="KW-0326">Glycosidase</keyword>
<keyword evidence="12" id="KW-1133">Transmembrane helix</keyword>
<evidence type="ECO:0000313" key="14">
    <source>
        <dbReference type="EMBL" id="EDK40858.2"/>
    </source>
</evidence>
<dbReference type="GO" id="GO:0008496">
    <property type="term" value="F:mannan endo-1,6-alpha-mannosidase activity"/>
    <property type="evidence" value="ECO:0007669"/>
    <property type="project" value="UniProtKB-UniRule"/>
</dbReference>
<evidence type="ECO:0000256" key="11">
    <source>
        <dbReference type="PIRNR" id="PIRNR016302"/>
    </source>
</evidence>
<dbReference type="Proteomes" id="UP000001997">
    <property type="component" value="Unassembled WGS sequence"/>
</dbReference>
<evidence type="ECO:0000256" key="5">
    <source>
        <dbReference type="ARBA" id="ARBA00022729"/>
    </source>
</evidence>
<evidence type="ECO:0000256" key="7">
    <source>
        <dbReference type="ARBA" id="ARBA00023136"/>
    </source>
</evidence>
<dbReference type="Gene3D" id="1.50.10.20">
    <property type="match status" value="1"/>
</dbReference>
<dbReference type="STRING" id="294746.A5DNV5"/>
<sequence>MKFLSCGSSCGFLVVSALIWVVSALDLQTDDFDSIKQDTALIAKGLLDYYDGYKKGGVIGMFTWPYYWWEAGGAWGSLIEYSYYMDNDTLVPLIKEALGYQVGENYNYVPLNQSTTEGNDDQGFWGIAVMAAAEKNMSNPKDERKAYLALAQAVFNTMQARWDHNDCHGGLRWQIFQWNSGYDYKNSVSNGCLFNIAARLARYTGNDSYADWAEKVWEWMVGTHLINETQPGYYFVYDGVTVNDNCSEVVKLQWSYNQGLFLSGAAVLYNYTQDEVWHERTKKLLAGSVVFFNSTNDIMYEAACQNGKGGQGAGSCNQDQRSFKAYFSRFLGLTAIMAPETSDTIMNWLEKSAIAAAQSCSGGTDGHTCGINWFLGHWDGVYGLGEQMCALEVITALRVHDRPPPYTANNGGSSKGNPGGGYGATNINATPLNLGSGDKAGAGIITAIIGMSIVGATVWLLL</sequence>
<dbReference type="InParanoid" id="A5DNV5"/>
<evidence type="ECO:0000256" key="10">
    <source>
        <dbReference type="ARBA" id="ARBA00023316"/>
    </source>
</evidence>
<comment type="catalytic activity">
    <reaction evidence="1 11">
        <text>Random hydrolysis of (1-&gt;6)-alpha-D-mannosidic linkages in unbranched (1-&gt;6)-mannans.</text>
        <dbReference type="EC" id="3.2.1.101"/>
    </reaction>
</comment>
<dbReference type="GO" id="GO:0007117">
    <property type="term" value="P:budding cell bud growth"/>
    <property type="evidence" value="ECO:0007669"/>
    <property type="project" value="EnsemblFungi"/>
</dbReference>
<dbReference type="GO" id="GO:0005886">
    <property type="term" value="C:plasma membrane"/>
    <property type="evidence" value="ECO:0007669"/>
    <property type="project" value="EnsemblFungi"/>
</dbReference>
<evidence type="ECO:0000256" key="3">
    <source>
        <dbReference type="ARBA" id="ARBA00009699"/>
    </source>
</evidence>
<proteinExistence type="inferred from homology"/>
<dbReference type="VEuPathDB" id="FungiDB:PGUG_04956"/>
<comment type="subcellular location">
    <subcellularLocation>
        <location evidence="2">Endomembrane system</location>
    </subcellularLocation>
</comment>
<dbReference type="HOGENOM" id="CLU_025694_1_2_1"/>
<gene>
    <name evidence="14" type="ORF">PGUG_04956</name>
</gene>
<dbReference type="FunFam" id="1.50.10.20:FF:000006">
    <property type="entry name" value="Mannan endo-1,6-alpha-mannosidase"/>
    <property type="match status" value="1"/>
</dbReference>
<keyword evidence="10" id="KW-0961">Cell wall biogenesis/degradation</keyword>
<keyword evidence="15" id="KW-1185">Reference proteome</keyword>
<dbReference type="AlphaFoldDB" id="A5DNV5"/>
<keyword evidence="12" id="KW-0812">Transmembrane</keyword>
<comment type="similarity">
    <text evidence="3 11">Belongs to the glycosyl hydrolase 76 family.</text>
</comment>
<evidence type="ECO:0000256" key="1">
    <source>
        <dbReference type="ARBA" id="ARBA00001452"/>
    </source>
</evidence>
<dbReference type="GeneID" id="5124933"/>
<keyword evidence="7 12" id="KW-0472">Membrane</keyword>
<dbReference type="GO" id="GO:0012505">
    <property type="term" value="C:endomembrane system"/>
    <property type="evidence" value="ECO:0007669"/>
    <property type="project" value="UniProtKB-SubCell"/>
</dbReference>
<evidence type="ECO:0000256" key="2">
    <source>
        <dbReference type="ARBA" id="ARBA00004308"/>
    </source>
</evidence>
<dbReference type="Pfam" id="PF03663">
    <property type="entry name" value="Glyco_hydro_76"/>
    <property type="match status" value="1"/>
</dbReference>
<dbReference type="InterPro" id="IPR005198">
    <property type="entry name" value="Glyco_hydro_76"/>
</dbReference>
<feature type="signal peptide" evidence="13">
    <location>
        <begin position="1"/>
        <end position="24"/>
    </location>
</feature>
<evidence type="ECO:0000256" key="9">
    <source>
        <dbReference type="ARBA" id="ARBA00023295"/>
    </source>
</evidence>
<dbReference type="EC" id="3.2.1.101" evidence="4 11"/>
<evidence type="ECO:0000256" key="13">
    <source>
        <dbReference type="SAM" id="SignalP"/>
    </source>
</evidence>
<evidence type="ECO:0000256" key="8">
    <source>
        <dbReference type="ARBA" id="ARBA00023180"/>
    </source>
</evidence>
<reference evidence="14 15" key="1">
    <citation type="journal article" date="2009" name="Nature">
        <title>Evolution of pathogenicity and sexual reproduction in eight Candida genomes.</title>
        <authorList>
            <person name="Butler G."/>
            <person name="Rasmussen M.D."/>
            <person name="Lin M.F."/>
            <person name="Santos M.A."/>
            <person name="Sakthikumar S."/>
            <person name="Munro C.A."/>
            <person name="Rheinbay E."/>
            <person name="Grabherr M."/>
            <person name="Forche A."/>
            <person name="Reedy J.L."/>
            <person name="Agrafioti I."/>
            <person name="Arnaud M.B."/>
            <person name="Bates S."/>
            <person name="Brown A.J."/>
            <person name="Brunke S."/>
            <person name="Costanzo M.C."/>
            <person name="Fitzpatrick D.A."/>
            <person name="de Groot P.W."/>
            <person name="Harris D."/>
            <person name="Hoyer L.L."/>
            <person name="Hube B."/>
            <person name="Klis F.M."/>
            <person name="Kodira C."/>
            <person name="Lennard N."/>
            <person name="Logue M.E."/>
            <person name="Martin R."/>
            <person name="Neiman A.M."/>
            <person name="Nikolaou E."/>
            <person name="Quail M.A."/>
            <person name="Quinn J."/>
            <person name="Santos M.C."/>
            <person name="Schmitzberger F.F."/>
            <person name="Sherlock G."/>
            <person name="Shah P."/>
            <person name="Silverstein K.A."/>
            <person name="Skrzypek M.S."/>
            <person name="Soll D."/>
            <person name="Staggs R."/>
            <person name="Stansfield I."/>
            <person name="Stumpf M.P."/>
            <person name="Sudbery P.E."/>
            <person name="Srikantha T."/>
            <person name="Zeng Q."/>
            <person name="Berman J."/>
            <person name="Berriman M."/>
            <person name="Heitman J."/>
            <person name="Gow N.A."/>
            <person name="Lorenz M.C."/>
            <person name="Birren B.W."/>
            <person name="Kellis M."/>
            <person name="Cuomo C.A."/>
        </authorList>
    </citation>
    <scope>NUCLEOTIDE SEQUENCE [LARGE SCALE GENOMIC DNA]</scope>
    <source>
        <strain evidence="15">ATCC 6260 / CBS 566 / DSM 6381 / JCM 1539 / NBRC 10279 / NRRL Y-324</strain>
    </source>
</reference>
<accession>A5DNV5</accession>
<keyword evidence="6 11" id="KW-0378">Hydrolase</keyword>
<dbReference type="FunCoup" id="A5DNV5">
    <property type="interactions" value="15"/>
</dbReference>
<dbReference type="GO" id="GO:0016052">
    <property type="term" value="P:carbohydrate catabolic process"/>
    <property type="evidence" value="ECO:0007669"/>
    <property type="project" value="InterPro"/>
</dbReference>
<dbReference type="eggNOG" id="ENOG502QSWP">
    <property type="taxonomic scope" value="Eukaryota"/>
</dbReference>
<protein>
    <recommendedName>
        <fullName evidence="4 11">Mannan endo-1,6-alpha-mannosidase</fullName>
        <ecNumber evidence="4 11">3.2.1.101</ecNumber>
    </recommendedName>
</protein>
<keyword evidence="8" id="KW-0325">Glycoprotein</keyword>
<organism evidence="14 15">
    <name type="scientific">Meyerozyma guilliermondii (strain ATCC 6260 / CBS 566 / DSM 6381 / JCM 1539 / NBRC 10279 / NRRL Y-324)</name>
    <name type="common">Yeast</name>
    <name type="synonym">Candida guilliermondii</name>
    <dbReference type="NCBI Taxonomy" id="294746"/>
    <lineage>
        <taxon>Eukaryota</taxon>
        <taxon>Fungi</taxon>
        <taxon>Dikarya</taxon>
        <taxon>Ascomycota</taxon>
        <taxon>Saccharomycotina</taxon>
        <taxon>Pichiomycetes</taxon>
        <taxon>Debaryomycetaceae</taxon>
        <taxon>Meyerozyma</taxon>
    </lineage>
</organism>
<dbReference type="OMA" id="WAPHTYD"/>
<evidence type="ECO:0000256" key="6">
    <source>
        <dbReference type="ARBA" id="ARBA00022801"/>
    </source>
</evidence>
<dbReference type="GO" id="GO:0071555">
    <property type="term" value="P:cell wall organization"/>
    <property type="evidence" value="ECO:0007669"/>
    <property type="project" value="UniProtKB-KW"/>
</dbReference>
<evidence type="ECO:0000313" key="15">
    <source>
        <dbReference type="Proteomes" id="UP000001997"/>
    </source>
</evidence>
<dbReference type="InterPro" id="IPR008928">
    <property type="entry name" value="6-hairpin_glycosidase_sf"/>
</dbReference>
<feature type="chain" id="PRO_5002681155" description="Mannan endo-1,6-alpha-mannosidase" evidence="13">
    <location>
        <begin position="25"/>
        <end position="462"/>
    </location>
</feature>
<dbReference type="RefSeq" id="XP_001483001.2">
    <property type="nucleotide sequence ID" value="XM_001482951.1"/>
</dbReference>
<dbReference type="GO" id="GO:0009272">
    <property type="term" value="P:fungal-type cell wall biogenesis"/>
    <property type="evidence" value="ECO:0007669"/>
    <property type="project" value="EnsemblFungi"/>
</dbReference>
<evidence type="ECO:0000256" key="4">
    <source>
        <dbReference type="ARBA" id="ARBA00012350"/>
    </source>
</evidence>
<dbReference type="InterPro" id="IPR014480">
    <property type="entry name" value="Mannan-1_6-alpha_mannosidase"/>
</dbReference>
<feature type="transmembrane region" description="Helical" evidence="12">
    <location>
        <begin position="440"/>
        <end position="461"/>
    </location>
</feature>
<dbReference type="PANTHER" id="PTHR12145">
    <property type="entry name" value="MANNAN ENDO-1,6-ALPHA-MANNOSIDASE DCW1"/>
    <property type="match status" value="1"/>
</dbReference>
<dbReference type="SUPFAM" id="SSF48208">
    <property type="entry name" value="Six-hairpin glycosidases"/>
    <property type="match status" value="1"/>
</dbReference>
<evidence type="ECO:0000256" key="12">
    <source>
        <dbReference type="SAM" id="Phobius"/>
    </source>
</evidence>
<dbReference type="PIRSF" id="PIRSF016302">
    <property type="entry name" value="Man_a_manosd"/>
    <property type="match status" value="1"/>
</dbReference>
<dbReference type="PANTHER" id="PTHR12145:SF36">
    <property type="entry name" value="MANNAN ENDO-1,6-ALPHA-MANNOSIDASE DCW1"/>
    <property type="match status" value="1"/>
</dbReference>
<dbReference type="KEGG" id="pgu:PGUG_04956"/>
<dbReference type="OrthoDB" id="4187847at2759"/>